<gene>
    <name evidence="2" type="primary">linA</name>
    <name evidence="2" type="ORF">BFL36_05760</name>
</gene>
<dbReference type="InterPro" id="IPR037401">
    <property type="entry name" value="SnoaL-like"/>
</dbReference>
<dbReference type="EMBL" id="MDJY01000031">
    <property type="protein sequence ID" value="OUE25048.1"/>
    <property type="molecule type" value="Genomic_DNA"/>
</dbReference>
<dbReference type="Gene3D" id="3.10.450.50">
    <property type="match status" value="1"/>
</dbReference>
<dbReference type="AlphaFoldDB" id="A0A251YLZ2"/>
<dbReference type="CDD" id="cd00531">
    <property type="entry name" value="NTF2_like"/>
    <property type="match status" value="1"/>
</dbReference>
<dbReference type="InterPro" id="IPR032710">
    <property type="entry name" value="NTF2-like_dom_sf"/>
</dbReference>
<evidence type="ECO:0000313" key="3">
    <source>
        <dbReference type="Proteomes" id="UP000195011"/>
    </source>
</evidence>
<sequence length="154" mass="17866">MTDLDARVDRIESELAIRRLAAEYCHGADKRDLDRFLAVWAPNAVWQVGDDPGHEGREAIARVVRAQWATFPQYVHWTTNHTIWIDGDDARGESDVATTVRVDSGRWVRTGATYRDEYRRIDGQWLITRRHATARFDIDPRPDESETRLRFDGD</sequence>
<dbReference type="SUPFAM" id="SSF54427">
    <property type="entry name" value="NTF2-like"/>
    <property type="match status" value="1"/>
</dbReference>
<proteinExistence type="predicted"/>
<dbReference type="Proteomes" id="UP000195011">
    <property type="component" value="Unassembled WGS sequence"/>
</dbReference>
<organism evidence="2 3">
    <name type="scientific">Clavibacter michiganensis</name>
    <dbReference type="NCBI Taxonomy" id="28447"/>
    <lineage>
        <taxon>Bacteria</taxon>
        <taxon>Bacillati</taxon>
        <taxon>Actinomycetota</taxon>
        <taxon>Actinomycetes</taxon>
        <taxon>Micrococcales</taxon>
        <taxon>Microbacteriaceae</taxon>
        <taxon>Clavibacter</taxon>
    </lineage>
</organism>
<comment type="caution">
    <text evidence="2">The sequence shown here is derived from an EMBL/GenBank/DDBJ whole genome shotgun (WGS) entry which is preliminary data.</text>
</comment>
<evidence type="ECO:0000259" key="1">
    <source>
        <dbReference type="Pfam" id="PF13577"/>
    </source>
</evidence>
<dbReference type="RefSeq" id="WP_086517031.1">
    <property type="nucleotide sequence ID" value="NZ_MDJY01000031.1"/>
</dbReference>
<dbReference type="Pfam" id="PF13577">
    <property type="entry name" value="SnoaL_4"/>
    <property type="match status" value="1"/>
</dbReference>
<reference evidence="2 3" key="1">
    <citation type="submission" date="2016-08" db="EMBL/GenBank/DDBJ databases">
        <title>Genome sequence of Clavibacter michiganensis spp strain CFBP8017.</title>
        <authorList>
            <person name="Thapa S.P."/>
            <person name="Coaker G."/>
            <person name="Jacques M.-A."/>
        </authorList>
    </citation>
    <scope>NUCLEOTIDE SEQUENCE [LARGE SCALE GENOMIC DNA]</scope>
    <source>
        <strain evidence="2">CFBP8017</strain>
    </source>
</reference>
<protein>
    <submittedName>
        <fullName evidence="2">Gamma-hexachlorocyclohexane dehydrochlorinase</fullName>
    </submittedName>
</protein>
<accession>A0A251YLZ2</accession>
<feature type="domain" description="SnoaL-like" evidence="1">
    <location>
        <begin position="10"/>
        <end position="131"/>
    </location>
</feature>
<name>A0A251YLZ2_9MICO</name>
<evidence type="ECO:0000313" key="2">
    <source>
        <dbReference type="EMBL" id="OUE25048.1"/>
    </source>
</evidence>